<dbReference type="SUPFAM" id="SSF88659">
    <property type="entry name" value="Sigma3 and sigma4 domains of RNA polymerase sigma factors"/>
    <property type="match status" value="1"/>
</dbReference>
<keyword evidence="2" id="KW-0805">Transcription regulation</keyword>
<dbReference type="Pfam" id="PF08281">
    <property type="entry name" value="Sigma70_r4_2"/>
    <property type="match status" value="1"/>
</dbReference>
<dbReference type="CDD" id="cd06171">
    <property type="entry name" value="Sigma70_r4"/>
    <property type="match status" value="1"/>
</dbReference>
<dbReference type="InterPro" id="IPR013324">
    <property type="entry name" value="RNA_pol_sigma_r3/r4-like"/>
</dbReference>
<dbReference type="InterPro" id="IPR007627">
    <property type="entry name" value="RNA_pol_sigma70_r2"/>
</dbReference>
<dbReference type="GO" id="GO:0006352">
    <property type="term" value="P:DNA-templated transcription initiation"/>
    <property type="evidence" value="ECO:0007669"/>
    <property type="project" value="InterPro"/>
</dbReference>
<evidence type="ECO:0000259" key="7">
    <source>
        <dbReference type="Pfam" id="PF08281"/>
    </source>
</evidence>
<dbReference type="Gene3D" id="1.10.1740.10">
    <property type="match status" value="1"/>
</dbReference>
<sequence>MANGSDAEYTAYVHGRATALRRTAYLLCGDEHQADDLVQETITKLYARWPKISRQAENLDSYVHTILVRIFLDEKRRGWWKVRLGIPPDRPAPVVPAHDVEERAVLRTALSQVPPRQQAVLVLRFLCDQPIADVARVLGCSEGTVKSQTAHGLTALRRILGDRIHTLGSIR</sequence>
<proteinExistence type="inferred from homology"/>
<feature type="domain" description="RNA polymerase sigma-70 region 2" evidence="6">
    <location>
        <begin position="19"/>
        <end position="80"/>
    </location>
</feature>
<dbReference type="Gene3D" id="1.10.10.10">
    <property type="entry name" value="Winged helix-like DNA-binding domain superfamily/Winged helix DNA-binding domain"/>
    <property type="match status" value="1"/>
</dbReference>
<dbReference type="SUPFAM" id="SSF88946">
    <property type="entry name" value="Sigma2 domain of RNA polymerase sigma factors"/>
    <property type="match status" value="1"/>
</dbReference>
<dbReference type="NCBIfam" id="TIGR02937">
    <property type="entry name" value="sigma70-ECF"/>
    <property type="match status" value="1"/>
</dbReference>
<evidence type="ECO:0000259" key="6">
    <source>
        <dbReference type="Pfam" id="PF04542"/>
    </source>
</evidence>
<dbReference type="HOGENOM" id="CLU_047691_15_4_11"/>
<evidence type="ECO:0000313" key="8">
    <source>
        <dbReference type="EMBL" id="AGZ45802.1"/>
    </source>
</evidence>
<evidence type="ECO:0000256" key="2">
    <source>
        <dbReference type="ARBA" id="ARBA00023015"/>
    </source>
</evidence>
<dbReference type="Pfam" id="PF04542">
    <property type="entry name" value="Sigma70_r2"/>
    <property type="match status" value="1"/>
</dbReference>
<reference evidence="8 9" key="1">
    <citation type="journal article" date="2014" name="J. Biotechnol.">
        <title>Complete genome sequence of the actinobacterium Actinoplanes friuliensis HAG 010964, producer of the lipopeptide antibiotic friulimycin.</title>
        <authorList>
            <person name="Ruckert C."/>
            <person name="Szczepanowski R."/>
            <person name="Albersmeier A."/>
            <person name="Goesmann A."/>
            <person name="Fischer N."/>
            <person name="Steinkamper A."/>
            <person name="Puhler A."/>
            <person name="Biener R."/>
            <person name="Schwartz D."/>
            <person name="Kalinowski J."/>
        </authorList>
    </citation>
    <scope>NUCLEOTIDE SEQUENCE [LARGE SCALE GENOMIC DNA]</scope>
    <source>
        <strain evidence="8 9">DSM 7358</strain>
    </source>
</reference>
<dbReference type="InterPro" id="IPR014325">
    <property type="entry name" value="RNA_pol_sigma-E_actinobac"/>
</dbReference>
<dbReference type="GO" id="GO:0003677">
    <property type="term" value="F:DNA binding"/>
    <property type="evidence" value="ECO:0007669"/>
    <property type="project" value="UniProtKB-KW"/>
</dbReference>
<comment type="similarity">
    <text evidence="1">Belongs to the sigma-70 factor family. ECF subfamily.</text>
</comment>
<feature type="domain" description="RNA polymerase sigma factor 70 region 4 type 2" evidence="7">
    <location>
        <begin position="105"/>
        <end position="156"/>
    </location>
</feature>
<evidence type="ECO:0000256" key="3">
    <source>
        <dbReference type="ARBA" id="ARBA00023082"/>
    </source>
</evidence>
<dbReference type="GO" id="GO:0016987">
    <property type="term" value="F:sigma factor activity"/>
    <property type="evidence" value="ECO:0007669"/>
    <property type="project" value="UniProtKB-KW"/>
</dbReference>
<organism evidence="8 9">
    <name type="scientific">Actinoplanes friuliensis DSM 7358</name>
    <dbReference type="NCBI Taxonomy" id="1246995"/>
    <lineage>
        <taxon>Bacteria</taxon>
        <taxon>Bacillati</taxon>
        <taxon>Actinomycetota</taxon>
        <taxon>Actinomycetes</taxon>
        <taxon>Micromonosporales</taxon>
        <taxon>Micromonosporaceae</taxon>
        <taxon>Actinoplanes</taxon>
    </lineage>
</organism>
<accession>U5W9V4</accession>
<dbReference type="KEGG" id="afs:AFR_37740"/>
<keyword evidence="9" id="KW-1185">Reference proteome</keyword>
<dbReference type="InterPro" id="IPR036388">
    <property type="entry name" value="WH-like_DNA-bd_sf"/>
</dbReference>
<dbReference type="AlphaFoldDB" id="U5W9V4"/>
<gene>
    <name evidence="8" type="ORF">AFR_37740</name>
</gene>
<dbReference type="InterPro" id="IPR013325">
    <property type="entry name" value="RNA_pol_sigma_r2"/>
</dbReference>
<keyword evidence="4" id="KW-0238">DNA-binding</keyword>
<evidence type="ECO:0000313" key="9">
    <source>
        <dbReference type="Proteomes" id="UP000017746"/>
    </source>
</evidence>
<dbReference type="eggNOG" id="COG1595">
    <property type="taxonomic scope" value="Bacteria"/>
</dbReference>
<dbReference type="RefSeq" id="WP_023562137.1">
    <property type="nucleotide sequence ID" value="NC_022657.1"/>
</dbReference>
<dbReference type="PATRIC" id="fig|1246995.3.peg.7632"/>
<protein>
    <submittedName>
        <fullName evidence="8">Putative RNA polymerase ECF-subfamily sigma factor</fullName>
    </submittedName>
</protein>
<keyword evidence="5" id="KW-0804">Transcription</keyword>
<dbReference type="PANTHER" id="PTHR43133:SF50">
    <property type="entry name" value="ECF RNA POLYMERASE SIGMA FACTOR SIGM"/>
    <property type="match status" value="1"/>
</dbReference>
<dbReference type="Proteomes" id="UP000017746">
    <property type="component" value="Chromosome"/>
</dbReference>
<dbReference type="STRING" id="1246995.AFR_37740"/>
<evidence type="ECO:0000256" key="4">
    <source>
        <dbReference type="ARBA" id="ARBA00023125"/>
    </source>
</evidence>
<dbReference type="InterPro" id="IPR039425">
    <property type="entry name" value="RNA_pol_sigma-70-like"/>
</dbReference>
<dbReference type="InterPro" id="IPR014284">
    <property type="entry name" value="RNA_pol_sigma-70_dom"/>
</dbReference>
<name>U5W9V4_9ACTN</name>
<keyword evidence="3" id="KW-0731">Sigma factor</keyword>
<dbReference type="PANTHER" id="PTHR43133">
    <property type="entry name" value="RNA POLYMERASE ECF-TYPE SIGMA FACTO"/>
    <property type="match status" value="1"/>
</dbReference>
<dbReference type="InterPro" id="IPR013249">
    <property type="entry name" value="RNA_pol_sigma70_r4_t2"/>
</dbReference>
<evidence type="ECO:0000256" key="1">
    <source>
        <dbReference type="ARBA" id="ARBA00010641"/>
    </source>
</evidence>
<dbReference type="EMBL" id="CP006272">
    <property type="protein sequence ID" value="AGZ45802.1"/>
    <property type="molecule type" value="Genomic_DNA"/>
</dbReference>
<evidence type="ECO:0000256" key="5">
    <source>
        <dbReference type="ARBA" id="ARBA00023163"/>
    </source>
</evidence>
<dbReference type="OrthoDB" id="2046835at2"/>
<dbReference type="NCBIfam" id="TIGR02983">
    <property type="entry name" value="SigE-fam_strep"/>
    <property type="match status" value="1"/>
</dbReference>